<dbReference type="EMBL" id="KE651167">
    <property type="protein sequence ID" value="EEB08977.2"/>
    <property type="molecule type" value="Genomic_DNA"/>
</dbReference>
<evidence type="ECO:0000256" key="1">
    <source>
        <dbReference type="ARBA" id="ARBA00005272"/>
    </source>
</evidence>
<accession>B6K623</accession>
<dbReference type="JaponicusDB" id="SJAG_04152">
    <property type="gene designation" value="ndi1"/>
</dbReference>
<dbReference type="HOGENOM" id="CLU_021377_1_0_1"/>
<dbReference type="eggNOG" id="KOG2495">
    <property type="taxonomic scope" value="Eukaryota"/>
</dbReference>
<dbReference type="PANTHER" id="PTHR43706">
    <property type="entry name" value="NADH DEHYDROGENASE"/>
    <property type="match status" value="1"/>
</dbReference>
<protein>
    <submittedName>
        <fullName evidence="10">NADH dehydrogenase</fullName>
    </submittedName>
</protein>
<organism evidence="10 12">
    <name type="scientific">Schizosaccharomyces japonicus (strain yFS275 / FY16936)</name>
    <name type="common">Fission yeast</name>
    <dbReference type="NCBI Taxonomy" id="402676"/>
    <lineage>
        <taxon>Eukaryota</taxon>
        <taxon>Fungi</taxon>
        <taxon>Dikarya</taxon>
        <taxon>Ascomycota</taxon>
        <taxon>Taphrinomycotina</taxon>
        <taxon>Schizosaccharomycetes</taxon>
        <taxon>Schizosaccharomycetales</taxon>
        <taxon>Schizosaccharomycetaceae</taxon>
        <taxon>Schizosaccharomyces</taxon>
    </lineage>
</organism>
<dbReference type="Pfam" id="PF22366">
    <property type="entry name" value="NDH2_C"/>
    <property type="match status" value="1"/>
</dbReference>
<dbReference type="OMA" id="DLVWGDW"/>
<keyword evidence="5" id="KW-0520">NAD</keyword>
<keyword evidence="3" id="KW-0274">FAD</keyword>
<dbReference type="InterPro" id="IPR036188">
    <property type="entry name" value="FAD/NAD-bd_sf"/>
</dbReference>
<sequence length="592" mass="65199">MLKCLKRNGFRRLQASVRAMPSQLPRSSIFFRNNSSEGKPPSSSGSPSANPPSPSSTTSADKSQAHPVSIPNTDALQDANTGVVRRMSFKKPLRAIFEVGGNLSVVAVMLLLHSLFSYKYVTPLNVPQKERKTLVILGSGWGAISLLRDIDPSSFNIVLVSPRDYFLFTPLLPSCTVGTLQTTSIIDPLPWIIRGYSNGLKYHQAECKSVDPKSKTITIGSAPSAPDTEESVIHYDYLVTAVGAENQTFGIEGVKKYGHFLKEAGDAEKIKLKIVEILQELRFNKALSKDDVDRLSHIVVVGGGPTGAEFAAEMQDFIDEDIQECYPDVHPHLHVSLIEASPNILAMFTKSLIDYTRALFKKMHIKVMTKAVVKDVSKDSLAVEFVNAAGGKSISQIPYGLLVWAAGIKARPITMQMISTVPEQKGARKGLLVDEYLAVKGMSDVYAIGDCAFSGLAATAQVAHQQGEALAINLNVLAKQDSLQRELESLHRISHSEKVDDRIAAIENELLHMSVKPFAYRHQGALAYIGDDKAVAEMHLPFMKKTIPISGTLTYYFWRMVYLFELISTKTRVSVLFNWLTTRLFGRSLTNL</sequence>
<dbReference type="InterPro" id="IPR023753">
    <property type="entry name" value="FAD/NAD-binding_dom"/>
</dbReference>
<dbReference type="VEuPathDB" id="FungiDB:SJAG_04152"/>
<evidence type="ECO:0000259" key="9">
    <source>
        <dbReference type="Pfam" id="PF22366"/>
    </source>
</evidence>
<proteinExistence type="inferred from homology"/>
<dbReference type="InterPro" id="IPR054585">
    <property type="entry name" value="NDH2-like_C"/>
</dbReference>
<keyword evidence="2" id="KW-0285">Flavoprotein</keyword>
<dbReference type="Proteomes" id="UP000001744">
    <property type="component" value="Unassembled WGS sequence"/>
</dbReference>
<keyword evidence="12" id="KW-1185">Reference proteome</keyword>
<evidence type="ECO:0000256" key="2">
    <source>
        <dbReference type="ARBA" id="ARBA00022630"/>
    </source>
</evidence>
<feature type="compositionally biased region" description="Low complexity" evidence="6">
    <location>
        <begin position="34"/>
        <end position="48"/>
    </location>
</feature>
<evidence type="ECO:0000256" key="5">
    <source>
        <dbReference type="ARBA" id="ARBA00023027"/>
    </source>
</evidence>
<evidence type="ECO:0000256" key="7">
    <source>
        <dbReference type="SAM" id="Phobius"/>
    </source>
</evidence>
<name>B6K623_SCHJY</name>
<feature type="domain" description="FAD/NAD(P)-binding" evidence="8">
    <location>
        <begin position="133"/>
        <end position="467"/>
    </location>
</feature>
<dbReference type="PRINTS" id="PR00368">
    <property type="entry name" value="FADPNR"/>
</dbReference>
<dbReference type="SUPFAM" id="SSF51905">
    <property type="entry name" value="FAD/NAD(P)-binding domain"/>
    <property type="match status" value="2"/>
</dbReference>
<gene>
    <name evidence="11" type="primary">ndi1</name>
    <name evidence="10" type="ORF">SJAG_04152</name>
</gene>
<feature type="region of interest" description="Disordered" evidence="6">
    <location>
        <begin position="28"/>
        <end position="74"/>
    </location>
</feature>
<evidence type="ECO:0000313" key="11">
    <source>
        <dbReference type="JaponicusDB" id="SJAG_04152"/>
    </source>
</evidence>
<dbReference type="AlphaFoldDB" id="B6K623"/>
<dbReference type="OrthoDB" id="3244603at2759"/>
<dbReference type="STRING" id="402676.B6K623"/>
<dbReference type="RefSeq" id="XP_002175270.2">
    <property type="nucleotide sequence ID" value="XM_002175234.2"/>
</dbReference>
<feature type="transmembrane region" description="Helical" evidence="7">
    <location>
        <begin position="95"/>
        <end position="116"/>
    </location>
</feature>
<evidence type="ECO:0000313" key="10">
    <source>
        <dbReference type="EMBL" id="EEB08977.2"/>
    </source>
</evidence>
<dbReference type="Gene3D" id="3.50.50.100">
    <property type="match status" value="1"/>
</dbReference>
<dbReference type="GO" id="GO:0003954">
    <property type="term" value="F:NADH dehydrogenase activity"/>
    <property type="evidence" value="ECO:0007669"/>
    <property type="project" value="InterPro"/>
</dbReference>
<evidence type="ECO:0000259" key="8">
    <source>
        <dbReference type="Pfam" id="PF07992"/>
    </source>
</evidence>
<evidence type="ECO:0000256" key="6">
    <source>
        <dbReference type="SAM" id="MobiDB-lite"/>
    </source>
</evidence>
<dbReference type="GO" id="GO:0016491">
    <property type="term" value="F:oxidoreductase activity"/>
    <property type="evidence" value="ECO:0000318"/>
    <property type="project" value="GO_Central"/>
</dbReference>
<evidence type="ECO:0000256" key="3">
    <source>
        <dbReference type="ARBA" id="ARBA00022827"/>
    </source>
</evidence>
<keyword evidence="7" id="KW-1133">Transmembrane helix</keyword>
<dbReference type="InterPro" id="IPR045024">
    <property type="entry name" value="NDH-2"/>
</dbReference>
<keyword evidence="4" id="KW-0560">Oxidoreductase</keyword>
<reference evidence="10 12" key="1">
    <citation type="journal article" date="2011" name="Science">
        <title>Comparative functional genomics of the fission yeasts.</title>
        <authorList>
            <person name="Rhind N."/>
            <person name="Chen Z."/>
            <person name="Yassour M."/>
            <person name="Thompson D.A."/>
            <person name="Haas B.J."/>
            <person name="Habib N."/>
            <person name="Wapinski I."/>
            <person name="Roy S."/>
            <person name="Lin M.F."/>
            <person name="Heiman D.I."/>
            <person name="Young S.K."/>
            <person name="Furuya K."/>
            <person name="Guo Y."/>
            <person name="Pidoux A."/>
            <person name="Chen H.M."/>
            <person name="Robbertse B."/>
            <person name="Goldberg J.M."/>
            <person name="Aoki K."/>
            <person name="Bayne E.H."/>
            <person name="Berlin A.M."/>
            <person name="Desjardins C.A."/>
            <person name="Dobbs E."/>
            <person name="Dukaj L."/>
            <person name="Fan L."/>
            <person name="FitzGerald M.G."/>
            <person name="French C."/>
            <person name="Gujja S."/>
            <person name="Hansen K."/>
            <person name="Keifenheim D."/>
            <person name="Levin J.Z."/>
            <person name="Mosher R.A."/>
            <person name="Mueller C.A."/>
            <person name="Pfiffner J."/>
            <person name="Priest M."/>
            <person name="Russ C."/>
            <person name="Smialowska A."/>
            <person name="Swoboda P."/>
            <person name="Sykes S.M."/>
            <person name="Vaughn M."/>
            <person name="Vengrova S."/>
            <person name="Yoder R."/>
            <person name="Zeng Q."/>
            <person name="Allshire R."/>
            <person name="Baulcombe D."/>
            <person name="Birren B.W."/>
            <person name="Brown W."/>
            <person name="Ekwall K."/>
            <person name="Kellis M."/>
            <person name="Leatherwood J."/>
            <person name="Levin H."/>
            <person name="Margalit H."/>
            <person name="Martienssen R."/>
            <person name="Nieduszynski C.A."/>
            <person name="Spatafora J.W."/>
            <person name="Friedman N."/>
            <person name="Dalgaard J.Z."/>
            <person name="Baumann P."/>
            <person name="Niki H."/>
            <person name="Regev A."/>
            <person name="Nusbaum C."/>
        </authorList>
    </citation>
    <scope>NUCLEOTIDE SEQUENCE [LARGE SCALE GENOMIC DNA]</scope>
    <source>
        <strain evidence="12">yFS275 / FY16936</strain>
    </source>
</reference>
<comment type="similarity">
    <text evidence="1">Belongs to the NADH dehydrogenase family.</text>
</comment>
<dbReference type="PANTHER" id="PTHR43706:SF46">
    <property type="entry name" value="NADH-UBIQUINONE OXIDOREDUCTASE C947.15C, MITOCHONDRIAL-RELATED"/>
    <property type="match status" value="1"/>
</dbReference>
<dbReference type="Pfam" id="PF07992">
    <property type="entry name" value="Pyr_redox_2"/>
    <property type="match status" value="1"/>
</dbReference>
<evidence type="ECO:0000313" key="12">
    <source>
        <dbReference type="Proteomes" id="UP000001744"/>
    </source>
</evidence>
<feature type="domain" description="External alternative NADH-ubiquinone oxidoreductase-like C-terminal" evidence="9">
    <location>
        <begin position="522"/>
        <end position="587"/>
    </location>
</feature>
<evidence type="ECO:0000256" key="4">
    <source>
        <dbReference type="ARBA" id="ARBA00023002"/>
    </source>
</evidence>
<keyword evidence="7" id="KW-0812">Transmembrane</keyword>
<dbReference type="GO" id="GO:0005739">
    <property type="term" value="C:mitochondrion"/>
    <property type="evidence" value="ECO:0000318"/>
    <property type="project" value="GO_Central"/>
</dbReference>
<keyword evidence="7" id="KW-0472">Membrane</keyword>
<dbReference type="GeneID" id="7049319"/>